<sequence length="323" mass="34711">MSTTSTSTPDVSGADSKDHVSMTTGVRLTGADNYTTWAFAMTAMLDAHGLADYVDKSKSARATDERKKARAMFAITRNIGTSHMALIKGCTRDPAGAWDILRDEYAGKSNQDTATLLIELFGKRLDPCPSIEEAKAHFERMNDLNLRLREIQEDRALPDVILSVLMAMPLPNDMEQIRYARLSGPAEMLTSRTIRDDVISLLRRMAVTDGAAANSGDAAMNANSGGGGGRRRRSIAVGSSVVVNGLVSLVGSVAPSLANGGDVRAHRIVDDAVKLRRRSLGLGRESRITSSNAFTKYACARLELSPISTSVRPTAPISLRACL</sequence>
<evidence type="ECO:0000313" key="1">
    <source>
        <dbReference type="EMBL" id="SPQ99608.1"/>
    </source>
</evidence>
<dbReference type="EMBL" id="OVEO01000012">
    <property type="protein sequence ID" value="SPQ99608.1"/>
    <property type="molecule type" value="Genomic_DNA"/>
</dbReference>
<accession>A0A3P3YHD9</accession>
<protein>
    <recommendedName>
        <fullName evidence="3">DUF4219 domain-containing protein</fullName>
    </recommendedName>
</protein>
<dbReference type="AlphaFoldDB" id="A0A3P3YHD9"/>
<evidence type="ECO:0008006" key="3">
    <source>
        <dbReference type="Google" id="ProtNLM"/>
    </source>
</evidence>
<proteinExistence type="predicted"/>
<gene>
    <name evidence="1" type="ORF">PLBR_LOCUS6823</name>
</gene>
<keyword evidence="1" id="KW-0496">Mitochondrion</keyword>
<geneLocation type="mitochondrion" evidence="1"/>
<evidence type="ECO:0000313" key="2">
    <source>
        <dbReference type="Proteomes" id="UP000290189"/>
    </source>
</evidence>
<dbReference type="Pfam" id="PF14223">
    <property type="entry name" value="Retrotran_gag_2"/>
    <property type="match status" value="1"/>
</dbReference>
<organism evidence="1 2">
    <name type="scientific">Plasmodiophora brassicae</name>
    <name type="common">Clubroot disease agent</name>
    <dbReference type="NCBI Taxonomy" id="37360"/>
    <lineage>
        <taxon>Eukaryota</taxon>
        <taxon>Sar</taxon>
        <taxon>Rhizaria</taxon>
        <taxon>Endomyxa</taxon>
        <taxon>Phytomyxea</taxon>
        <taxon>Plasmodiophorida</taxon>
        <taxon>Plasmodiophoridae</taxon>
        <taxon>Plasmodiophora</taxon>
    </lineage>
</organism>
<reference evidence="1 2" key="1">
    <citation type="submission" date="2018-03" db="EMBL/GenBank/DDBJ databases">
        <authorList>
            <person name="Fogelqvist J."/>
        </authorList>
    </citation>
    <scope>NUCLEOTIDE SEQUENCE [LARGE SCALE GENOMIC DNA]</scope>
</reference>
<dbReference type="Proteomes" id="UP000290189">
    <property type="component" value="Unassembled WGS sequence"/>
</dbReference>
<name>A0A3P3YHD9_PLABS</name>